<dbReference type="Proteomes" id="UP000184076">
    <property type="component" value="Unassembled WGS sequence"/>
</dbReference>
<comment type="subcellular location">
    <subcellularLocation>
        <location evidence="1">Cell membrane</location>
        <topology evidence="1">Multi-pass membrane protein</topology>
    </subcellularLocation>
</comment>
<feature type="transmembrane region" description="Helical" evidence="6">
    <location>
        <begin position="211"/>
        <end position="230"/>
    </location>
</feature>
<keyword evidence="4 6" id="KW-1133">Transmembrane helix</keyword>
<dbReference type="SUPFAM" id="SSF103473">
    <property type="entry name" value="MFS general substrate transporter"/>
    <property type="match status" value="1"/>
</dbReference>
<evidence type="ECO:0000256" key="4">
    <source>
        <dbReference type="ARBA" id="ARBA00022989"/>
    </source>
</evidence>
<feature type="transmembrane region" description="Helical" evidence="6">
    <location>
        <begin position="250"/>
        <end position="271"/>
    </location>
</feature>
<sequence>MGKKWAVMWTVYLASVVVVINQFKVPPVMATLMKDLQVSMGAAGWLMSIFAFAGIVLALPAAVILGRFGPRLSGLMGLGFTVLGSVVGALASTSTMLLAGRLIEGVGLGLISVVAPAVIAMWFRPEEMGLPMGIWSTWVPVGSTLAYNLAGPIQESMGWQGIWWAGAGVAVVTAVIYGLVVTKPGAKSDGSVPESHTGAKCSYADGFRTPAIWYLAMGFVALMFCAIGYTTWSPIFYREVFQLEPGKANFYTSLVFIMNIPGALLCGWLLTKVNNQRALLAAAIFISTLLYPLGFALSSASMIVPYVCAIGLVPVFIATASFTLAPEVMPSPELGGLAMGILTIGQNVGTLIGPPLIGRVVSGGNWAAGNYPMLAIMLVTSVCAVLLVLDGKKAKRVVAPAGKL</sequence>
<reference evidence="9" key="1">
    <citation type="submission" date="2016-11" db="EMBL/GenBank/DDBJ databases">
        <authorList>
            <person name="Varghese N."/>
            <person name="Submissions S."/>
        </authorList>
    </citation>
    <scope>NUCLEOTIDE SEQUENCE [LARGE SCALE GENOMIC DNA]</scope>
    <source>
        <strain evidence="9">DSM 9756</strain>
    </source>
</reference>
<dbReference type="InterPro" id="IPR020846">
    <property type="entry name" value="MFS_dom"/>
</dbReference>
<name>A0A1M5G6Z2_9BACT</name>
<dbReference type="PANTHER" id="PTHR43124">
    <property type="entry name" value="PURINE EFFLUX PUMP PBUE"/>
    <property type="match status" value="1"/>
</dbReference>
<feature type="domain" description="Major facilitator superfamily (MFS) profile" evidence="7">
    <location>
        <begin position="7"/>
        <end position="393"/>
    </location>
</feature>
<evidence type="ECO:0000256" key="2">
    <source>
        <dbReference type="ARBA" id="ARBA00022475"/>
    </source>
</evidence>
<feature type="transmembrane region" description="Helical" evidence="6">
    <location>
        <begin position="77"/>
        <end position="99"/>
    </location>
</feature>
<evidence type="ECO:0000256" key="3">
    <source>
        <dbReference type="ARBA" id="ARBA00022692"/>
    </source>
</evidence>
<feature type="transmembrane region" description="Helical" evidence="6">
    <location>
        <begin position="105"/>
        <end position="123"/>
    </location>
</feature>
<keyword evidence="3 6" id="KW-0812">Transmembrane</keyword>
<keyword evidence="2" id="KW-1003">Cell membrane</keyword>
<dbReference type="RefSeq" id="WP_178372015.1">
    <property type="nucleotide sequence ID" value="NZ_FQVB01000035.1"/>
</dbReference>
<gene>
    <name evidence="8" type="ORF">SAMN02745206_03067</name>
</gene>
<keyword evidence="5 6" id="KW-0472">Membrane</keyword>
<dbReference type="PANTHER" id="PTHR43124:SF3">
    <property type="entry name" value="CHLORAMPHENICOL EFFLUX PUMP RV0191"/>
    <property type="match status" value="1"/>
</dbReference>
<feature type="transmembrane region" description="Helical" evidence="6">
    <location>
        <begin position="43"/>
        <end position="65"/>
    </location>
</feature>
<keyword evidence="9" id="KW-1185">Reference proteome</keyword>
<dbReference type="InterPro" id="IPR011701">
    <property type="entry name" value="MFS"/>
</dbReference>
<evidence type="ECO:0000313" key="9">
    <source>
        <dbReference type="Proteomes" id="UP000184076"/>
    </source>
</evidence>
<evidence type="ECO:0000256" key="6">
    <source>
        <dbReference type="SAM" id="Phobius"/>
    </source>
</evidence>
<feature type="transmembrane region" description="Helical" evidence="6">
    <location>
        <begin position="278"/>
        <end position="297"/>
    </location>
</feature>
<dbReference type="EMBL" id="FQVB01000035">
    <property type="protein sequence ID" value="SHF99489.1"/>
    <property type="molecule type" value="Genomic_DNA"/>
</dbReference>
<dbReference type="GO" id="GO:0005886">
    <property type="term" value="C:plasma membrane"/>
    <property type="evidence" value="ECO:0007669"/>
    <property type="project" value="UniProtKB-SubCell"/>
</dbReference>
<proteinExistence type="predicted"/>
<dbReference type="InterPro" id="IPR036259">
    <property type="entry name" value="MFS_trans_sf"/>
</dbReference>
<evidence type="ECO:0000256" key="1">
    <source>
        <dbReference type="ARBA" id="ARBA00004651"/>
    </source>
</evidence>
<accession>A0A1M5G6Z2</accession>
<dbReference type="STRING" id="1121391.SAMN02745206_03067"/>
<feature type="transmembrane region" description="Helical" evidence="6">
    <location>
        <begin position="5"/>
        <end position="23"/>
    </location>
</feature>
<organism evidence="8 9">
    <name type="scientific">Desulfacinum infernum DSM 9756</name>
    <dbReference type="NCBI Taxonomy" id="1121391"/>
    <lineage>
        <taxon>Bacteria</taxon>
        <taxon>Pseudomonadati</taxon>
        <taxon>Thermodesulfobacteriota</taxon>
        <taxon>Syntrophobacteria</taxon>
        <taxon>Syntrophobacterales</taxon>
        <taxon>Syntrophobacteraceae</taxon>
        <taxon>Desulfacinum</taxon>
    </lineage>
</organism>
<feature type="transmembrane region" description="Helical" evidence="6">
    <location>
        <begin position="369"/>
        <end position="389"/>
    </location>
</feature>
<dbReference type="Gene3D" id="1.20.1250.20">
    <property type="entry name" value="MFS general substrate transporter like domains"/>
    <property type="match status" value="2"/>
</dbReference>
<evidence type="ECO:0000313" key="8">
    <source>
        <dbReference type="EMBL" id="SHF99489.1"/>
    </source>
</evidence>
<dbReference type="CDD" id="cd06174">
    <property type="entry name" value="MFS"/>
    <property type="match status" value="1"/>
</dbReference>
<dbReference type="Pfam" id="PF07690">
    <property type="entry name" value="MFS_1"/>
    <property type="match status" value="1"/>
</dbReference>
<feature type="transmembrane region" description="Helical" evidence="6">
    <location>
        <begin position="130"/>
        <end position="150"/>
    </location>
</feature>
<dbReference type="AlphaFoldDB" id="A0A1M5G6Z2"/>
<feature type="transmembrane region" description="Helical" evidence="6">
    <location>
        <begin position="337"/>
        <end position="357"/>
    </location>
</feature>
<dbReference type="InterPro" id="IPR050189">
    <property type="entry name" value="MFS_Efflux_Transporters"/>
</dbReference>
<feature type="transmembrane region" description="Helical" evidence="6">
    <location>
        <begin position="303"/>
        <end position="325"/>
    </location>
</feature>
<evidence type="ECO:0000256" key="5">
    <source>
        <dbReference type="ARBA" id="ARBA00023136"/>
    </source>
</evidence>
<dbReference type="PROSITE" id="PS50850">
    <property type="entry name" value="MFS"/>
    <property type="match status" value="1"/>
</dbReference>
<feature type="transmembrane region" description="Helical" evidence="6">
    <location>
        <begin position="162"/>
        <end position="181"/>
    </location>
</feature>
<protein>
    <submittedName>
        <fullName evidence="8">Predicted arabinose efflux permease, MFS family</fullName>
    </submittedName>
</protein>
<evidence type="ECO:0000259" key="7">
    <source>
        <dbReference type="PROSITE" id="PS50850"/>
    </source>
</evidence>
<dbReference type="GO" id="GO:0022857">
    <property type="term" value="F:transmembrane transporter activity"/>
    <property type="evidence" value="ECO:0007669"/>
    <property type="project" value="InterPro"/>
</dbReference>